<dbReference type="InterPro" id="IPR012902">
    <property type="entry name" value="N_methyl_site"/>
</dbReference>
<feature type="transmembrane region" description="Helical" evidence="1">
    <location>
        <begin position="20"/>
        <end position="37"/>
    </location>
</feature>
<protein>
    <recommendedName>
        <fullName evidence="4">Prepilin-type N-terminal cleavage/methylation domain-containing protein</fullName>
    </recommendedName>
</protein>
<dbReference type="KEGG" id="bmei:Spa11_28680"/>
<organism evidence="2 3">
    <name type="scientific">Botrimarina mediterranea</name>
    <dbReference type="NCBI Taxonomy" id="2528022"/>
    <lineage>
        <taxon>Bacteria</taxon>
        <taxon>Pseudomonadati</taxon>
        <taxon>Planctomycetota</taxon>
        <taxon>Planctomycetia</taxon>
        <taxon>Pirellulales</taxon>
        <taxon>Lacipirellulaceae</taxon>
        <taxon>Botrimarina</taxon>
    </lineage>
</organism>
<keyword evidence="3" id="KW-1185">Reference proteome</keyword>
<evidence type="ECO:0008006" key="4">
    <source>
        <dbReference type="Google" id="ProtNLM"/>
    </source>
</evidence>
<keyword evidence="1" id="KW-1133">Transmembrane helix</keyword>
<accession>A0A518KA49</accession>
<evidence type="ECO:0000313" key="2">
    <source>
        <dbReference type="EMBL" id="QDV74661.1"/>
    </source>
</evidence>
<dbReference type="PROSITE" id="PS00409">
    <property type="entry name" value="PROKAR_NTER_METHYL"/>
    <property type="match status" value="1"/>
</dbReference>
<proteinExistence type="predicted"/>
<dbReference type="Proteomes" id="UP000316426">
    <property type="component" value="Chromosome"/>
</dbReference>
<dbReference type="RefSeq" id="WP_145113261.1">
    <property type="nucleotide sequence ID" value="NZ_CP036349.1"/>
</dbReference>
<gene>
    <name evidence="2" type="ORF">Spa11_28680</name>
</gene>
<keyword evidence="1" id="KW-0812">Transmembrane</keyword>
<name>A0A518KA49_9BACT</name>
<evidence type="ECO:0000256" key="1">
    <source>
        <dbReference type="SAM" id="Phobius"/>
    </source>
</evidence>
<reference evidence="2 3" key="1">
    <citation type="submission" date="2019-02" db="EMBL/GenBank/DDBJ databases">
        <title>Deep-cultivation of Planctomycetes and their phenomic and genomic characterization uncovers novel biology.</title>
        <authorList>
            <person name="Wiegand S."/>
            <person name="Jogler M."/>
            <person name="Boedeker C."/>
            <person name="Pinto D."/>
            <person name="Vollmers J."/>
            <person name="Rivas-Marin E."/>
            <person name="Kohn T."/>
            <person name="Peeters S.H."/>
            <person name="Heuer A."/>
            <person name="Rast P."/>
            <person name="Oberbeckmann S."/>
            <person name="Bunk B."/>
            <person name="Jeske O."/>
            <person name="Meyerdierks A."/>
            <person name="Storesund J.E."/>
            <person name="Kallscheuer N."/>
            <person name="Luecker S."/>
            <person name="Lage O.M."/>
            <person name="Pohl T."/>
            <person name="Merkel B.J."/>
            <person name="Hornburger P."/>
            <person name="Mueller R.-W."/>
            <person name="Bruemmer F."/>
            <person name="Labrenz M."/>
            <person name="Spormann A.M."/>
            <person name="Op den Camp H."/>
            <person name="Overmann J."/>
            <person name="Amann R."/>
            <person name="Jetten M.S.M."/>
            <person name="Mascher T."/>
            <person name="Medema M.H."/>
            <person name="Devos D.P."/>
            <person name="Kaster A.-K."/>
            <person name="Ovreas L."/>
            <person name="Rohde M."/>
            <person name="Galperin M.Y."/>
            <person name="Jogler C."/>
        </authorList>
    </citation>
    <scope>NUCLEOTIDE SEQUENCE [LARGE SCALE GENOMIC DNA]</scope>
    <source>
        <strain evidence="2 3">Spa11</strain>
    </source>
</reference>
<sequence length="138" mass="15027">MQRIQVNNTRRGVTLVETTIALGLLVALMSVMASLAVRNQRVLADNRAYRLAVDELSNQLDMLTALPADEAATALEALSGEEPVGPVTGATLRGKMADEDYGRRLTVTLSWPAAIKRRPDVTLSAWSFVEDDSTEDQL</sequence>
<dbReference type="EMBL" id="CP036349">
    <property type="protein sequence ID" value="QDV74661.1"/>
    <property type="molecule type" value="Genomic_DNA"/>
</dbReference>
<evidence type="ECO:0000313" key="3">
    <source>
        <dbReference type="Proteomes" id="UP000316426"/>
    </source>
</evidence>
<keyword evidence="1" id="KW-0472">Membrane</keyword>
<dbReference type="AlphaFoldDB" id="A0A518KA49"/>